<keyword evidence="3" id="KW-0378">Hydrolase</keyword>
<reference evidence="7 8" key="1">
    <citation type="journal article" date="2018" name="New Phytol.">
        <title>Phylogenomics of Endogonaceae and evolution of mycorrhizas within Mucoromycota.</title>
        <authorList>
            <person name="Chang Y."/>
            <person name="Desiro A."/>
            <person name="Na H."/>
            <person name="Sandor L."/>
            <person name="Lipzen A."/>
            <person name="Clum A."/>
            <person name="Barry K."/>
            <person name="Grigoriev I.V."/>
            <person name="Martin F.M."/>
            <person name="Stajich J.E."/>
            <person name="Smith M.E."/>
            <person name="Bonito G."/>
            <person name="Spatafora J.W."/>
        </authorList>
    </citation>
    <scope>NUCLEOTIDE SEQUENCE [LARGE SCALE GENOMIC DNA]</scope>
    <source>
        <strain evidence="7 8">GMNB39</strain>
    </source>
</reference>
<evidence type="ECO:0000256" key="1">
    <source>
        <dbReference type="ARBA" id="ARBA00005429"/>
    </source>
</evidence>
<evidence type="ECO:0000256" key="2">
    <source>
        <dbReference type="ARBA" id="ARBA00022741"/>
    </source>
</evidence>
<dbReference type="GO" id="GO:0003924">
    <property type="term" value="F:GTPase activity"/>
    <property type="evidence" value="ECO:0007669"/>
    <property type="project" value="TreeGrafter"/>
</dbReference>
<evidence type="ECO:0000256" key="3">
    <source>
        <dbReference type="ARBA" id="ARBA00022801"/>
    </source>
</evidence>
<proteinExistence type="inferred from homology"/>
<protein>
    <submittedName>
        <fullName evidence="7">Interferon-inducible GTPase-domain-containing protein</fullName>
    </submittedName>
</protein>
<gene>
    <name evidence="7" type="ORF">BC936DRAFT_142679</name>
</gene>
<comment type="caution">
    <text evidence="7">The sequence shown here is derived from an EMBL/GenBank/DDBJ whole genome shotgun (WGS) entry which is preliminary data.</text>
</comment>
<evidence type="ECO:0000256" key="5">
    <source>
        <dbReference type="SAM" id="Phobius"/>
    </source>
</evidence>
<dbReference type="Gene3D" id="3.40.50.300">
    <property type="entry name" value="P-loop containing nucleotide triphosphate hydrolases"/>
    <property type="match status" value="1"/>
</dbReference>
<dbReference type="PANTHER" id="PTHR32341:SF17">
    <property type="entry name" value="IRG-TYPE G DOMAIN-CONTAINING PROTEIN"/>
    <property type="match status" value="1"/>
</dbReference>
<feature type="domain" description="IRG-type G" evidence="6">
    <location>
        <begin position="110"/>
        <end position="271"/>
    </location>
</feature>
<keyword evidence="5" id="KW-0812">Transmembrane</keyword>
<organism evidence="7 8">
    <name type="scientific">Jimgerdemannia flammicorona</name>
    <dbReference type="NCBI Taxonomy" id="994334"/>
    <lineage>
        <taxon>Eukaryota</taxon>
        <taxon>Fungi</taxon>
        <taxon>Fungi incertae sedis</taxon>
        <taxon>Mucoromycota</taxon>
        <taxon>Mucoromycotina</taxon>
        <taxon>Endogonomycetes</taxon>
        <taxon>Endogonales</taxon>
        <taxon>Endogonaceae</taxon>
        <taxon>Jimgerdemannia</taxon>
    </lineage>
</organism>
<dbReference type="GO" id="GO:0005525">
    <property type="term" value="F:GTP binding"/>
    <property type="evidence" value="ECO:0007669"/>
    <property type="project" value="UniProtKB-KW"/>
</dbReference>
<dbReference type="Pfam" id="PF05049">
    <property type="entry name" value="IIGP"/>
    <property type="match status" value="1"/>
</dbReference>
<comment type="similarity">
    <text evidence="1">Belongs to the TRAFAC class dynamin-like GTPase superfamily. IRG family.</text>
</comment>
<keyword evidence="8" id="KW-1185">Reference proteome</keyword>
<keyword evidence="5" id="KW-1133">Transmembrane helix</keyword>
<dbReference type="EMBL" id="RBNI01023580">
    <property type="protein sequence ID" value="RUO96067.1"/>
    <property type="molecule type" value="Genomic_DNA"/>
</dbReference>
<keyword evidence="2" id="KW-0547">Nucleotide-binding</keyword>
<evidence type="ECO:0000259" key="6">
    <source>
        <dbReference type="PROSITE" id="PS51716"/>
    </source>
</evidence>
<dbReference type="Proteomes" id="UP000268093">
    <property type="component" value="Unassembled WGS sequence"/>
</dbReference>
<name>A0A432ZZZ8_9FUNG</name>
<dbReference type="SUPFAM" id="SSF52540">
    <property type="entry name" value="P-loop containing nucleoside triphosphate hydrolases"/>
    <property type="match status" value="1"/>
</dbReference>
<keyword evidence="4" id="KW-0342">GTP-binding</keyword>
<dbReference type="InterPro" id="IPR007743">
    <property type="entry name" value="Immunity-related_GTPase-like"/>
</dbReference>
<accession>A0A432ZZZ8</accession>
<dbReference type="InterPro" id="IPR051515">
    <property type="entry name" value="IRG"/>
</dbReference>
<evidence type="ECO:0000256" key="4">
    <source>
        <dbReference type="ARBA" id="ARBA00023134"/>
    </source>
</evidence>
<dbReference type="OrthoDB" id="422720at2759"/>
<dbReference type="AlphaFoldDB" id="A0A432ZZZ8"/>
<dbReference type="InterPro" id="IPR027417">
    <property type="entry name" value="P-loop_NTPase"/>
</dbReference>
<dbReference type="GO" id="GO:0016020">
    <property type="term" value="C:membrane"/>
    <property type="evidence" value="ECO:0007669"/>
    <property type="project" value="InterPro"/>
</dbReference>
<dbReference type="PROSITE" id="PS51716">
    <property type="entry name" value="G_IRG"/>
    <property type="match status" value="1"/>
</dbReference>
<evidence type="ECO:0000313" key="7">
    <source>
        <dbReference type="EMBL" id="RUO96067.1"/>
    </source>
</evidence>
<dbReference type="PANTHER" id="PTHR32341">
    <property type="entry name" value="INTERFERON-INDUCIBLE GTPASE"/>
    <property type="match status" value="1"/>
</dbReference>
<evidence type="ECO:0000313" key="8">
    <source>
        <dbReference type="Proteomes" id="UP000268093"/>
    </source>
</evidence>
<sequence length="271" mass="29503">MGNEQSKQQIFRQEAVRGAKVAGNALLALAISPLLILCVPFAYVDENITGLGTAADLMVGVIAGVLMSPLIPIVLPIMMGVSEFNAIPSRRVVSQVCEEARRKLGMDCNGRYNIAIVGASGEGKSSLVNGLMGVDDSADNAIQVGEVETTSDIKSYCHPHLETVVLWDLPGGGTERHPGETYFKDKMLFAFDAVIVVTSTTFTQIDIDIAKRAASAKVPVFFVRNKSDQDITSKQCKKPKMTWEQAAMELHKKVSMNSPYHVSLDWLKILF</sequence>
<keyword evidence="5" id="KW-0472">Membrane</keyword>
<feature type="transmembrane region" description="Helical" evidence="5">
    <location>
        <begin position="21"/>
        <end position="43"/>
    </location>
</feature>
<dbReference type="InterPro" id="IPR030385">
    <property type="entry name" value="G_IRG_dom"/>
</dbReference>
<feature type="transmembrane region" description="Helical" evidence="5">
    <location>
        <begin position="55"/>
        <end position="81"/>
    </location>
</feature>